<proteinExistence type="predicted"/>
<accession>A0A223M912</accession>
<organism evidence="1 2">
    <name type="scientific">Mesomycoplasma hyopneumoniae</name>
    <name type="common">Mycoplasma hyopneumoniae</name>
    <dbReference type="NCBI Taxonomy" id="2099"/>
    <lineage>
        <taxon>Bacteria</taxon>
        <taxon>Bacillati</taxon>
        <taxon>Mycoplasmatota</taxon>
        <taxon>Mycoplasmoidales</taxon>
        <taxon>Metamycoplasmataceae</taxon>
        <taxon>Mesomycoplasma</taxon>
    </lineage>
</organism>
<evidence type="ECO:0000313" key="2">
    <source>
        <dbReference type="Proteomes" id="UP000215452"/>
    </source>
</evidence>
<evidence type="ECO:0000313" key="1">
    <source>
        <dbReference type="EMBL" id="ASU13936.1"/>
    </source>
</evidence>
<dbReference type="AlphaFoldDB" id="A0A223M912"/>
<gene>
    <name evidence="1" type="ORF">CIB43_00019</name>
</gene>
<name>A0A223M912_MESHO</name>
<dbReference type="EMBL" id="CP022714">
    <property type="protein sequence ID" value="ASU13936.1"/>
    <property type="molecule type" value="Genomic_DNA"/>
</dbReference>
<reference evidence="1 2" key="1">
    <citation type="submission" date="2017-08" db="EMBL/GenBank/DDBJ databases">
        <title>The complete genome sequence of a Mycoplasma hyopneumoniae isolate in Korea.</title>
        <authorList>
            <person name="Han J."/>
            <person name="Lee N."/>
        </authorList>
    </citation>
    <scope>NUCLEOTIDE SEQUENCE [LARGE SCALE GENOMIC DNA]</scope>
    <source>
        <strain evidence="1 2">KM014</strain>
    </source>
</reference>
<sequence length="252" mass="30029">MKYGNQFKNYWKIKSDLSRLKQRELYLLILEHIPDFANLPVEKSEKTLIDYLVSQNKLNVIPEINSGFVYTPRNSKYRDNMFSNEKNEKIIKQLSMQIIELSKTNPIIAERIKNDAMRFSGWMDKNSYLGMLNEFKKINTDWEEQIKPDWYFKNTQYVKINKANILEPEKMTKSQEGLMYLFLTQDINSIEYLYSQYGRANQFLQFSKIFNIAVKSYDNKEALKQDLSINPMQQNDAIQNTKNNPWKIKPKI</sequence>
<dbReference type="Proteomes" id="UP000215452">
    <property type="component" value="Chromosome"/>
</dbReference>
<protein>
    <submittedName>
        <fullName evidence="1">Uncharacterized protein</fullName>
    </submittedName>
</protein>